<dbReference type="RefSeq" id="WP_304375598.1">
    <property type="nucleotide sequence ID" value="NZ_JAUOZU010000006.1"/>
</dbReference>
<organism evidence="1 2">
    <name type="scientific">Rhizobium alvei</name>
    <dbReference type="NCBI Taxonomy" id="1132659"/>
    <lineage>
        <taxon>Bacteria</taxon>
        <taxon>Pseudomonadati</taxon>
        <taxon>Pseudomonadota</taxon>
        <taxon>Alphaproteobacteria</taxon>
        <taxon>Hyphomicrobiales</taxon>
        <taxon>Rhizobiaceae</taxon>
        <taxon>Rhizobium/Agrobacterium group</taxon>
        <taxon>Rhizobium</taxon>
    </lineage>
</organism>
<dbReference type="EMBL" id="JAUOZU010000006">
    <property type="protein sequence ID" value="MDO6963684.1"/>
    <property type="molecule type" value="Genomic_DNA"/>
</dbReference>
<evidence type="ECO:0000313" key="1">
    <source>
        <dbReference type="EMBL" id="MDO6963684.1"/>
    </source>
</evidence>
<dbReference type="PANTHER" id="PTHR38767">
    <property type="entry name" value="DNA POLYMERASE III SUBUNIT CHI"/>
    <property type="match status" value="1"/>
</dbReference>
<comment type="caution">
    <text evidence="1">The sequence shown here is derived from an EMBL/GenBank/DDBJ whole genome shotgun (WGS) entry which is preliminary data.</text>
</comment>
<dbReference type="Pfam" id="PF04364">
    <property type="entry name" value="DNA_pol3_chi"/>
    <property type="match status" value="1"/>
</dbReference>
<name>A0ABT8YK66_9HYPH</name>
<keyword evidence="2" id="KW-1185">Reference proteome</keyword>
<dbReference type="PANTHER" id="PTHR38767:SF1">
    <property type="entry name" value="DNA POLYMERASE III SUBUNIT CHI"/>
    <property type="match status" value="1"/>
</dbReference>
<gene>
    <name evidence="1" type="ORF">Q4481_06925</name>
</gene>
<dbReference type="InterPro" id="IPR036768">
    <property type="entry name" value="PolIII_chi_sf"/>
</dbReference>
<dbReference type="Proteomes" id="UP001174932">
    <property type="component" value="Unassembled WGS sequence"/>
</dbReference>
<dbReference type="SUPFAM" id="SSF102400">
    <property type="entry name" value="DNA polymerase III chi subunit"/>
    <property type="match status" value="1"/>
</dbReference>
<keyword evidence="1" id="KW-0808">Transferase</keyword>
<proteinExistence type="predicted"/>
<keyword evidence="1" id="KW-0548">Nucleotidyltransferase</keyword>
<protein>
    <submittedName>
        <fullName evidence="1">DNA polymerase III subunit chi</fullName>
        <ecNumber evidence="1">2.7.7.7</ecNumber>
    </submittedName>
</protein>
<dbReference type="Gene3D" id="3.40.50.10110">
    <property type="entry name" value="DNA polymerase III subunit chi"/>
    <property type="match status" value="1"/>
</dbReference>
<sequence>MDILFYHLTETRVDEALPALLEKCLERSWRVVVQTISADRCAAIDGLLWTYRQDSFLPHGTDADEAAAAQPVLLTAGPDNANSASVRFLIDGAQPPELEGYQRIVFMFDGHDDEQVQAARQHWKRLKADGNTLSYWQQNQDGRWEKKA</sequence>
<dbReference type="InterPro" id="IPR007459">
    <property type="entry name" value="DNA_pol3_chi"/>
</dbReference>
<evidence type="ECO:0000313" key="2">
    <source>
        <dbReference type="Proteomes" id="UP001174932"/>
    </source>
</evidence>
<reference evidence="1" key="1">
    <citation type="journal article" date="2015" name="Int. J. Syst. Evol. Microbiol.">
        <title>Rhizobium alvei sp. nov., isolated from a freshwater river.</title>
        <authorList>
            <person name="Sheu S.Y."/>
            <person name="Huang H.W."/>
            <person name="Young C.C."/>
            <person name="Chen W.M."/>
        </authorList>
    </citation>
    <scope>NUCLEOTIDE SEQUENCE</scope>
    <source>
        <strain evidence="1">TNR-22</strain>
    </source>
</reference>
<accession>A0ABT8YK66</accession>
<reference evidence="1" key="2">
    <citation type="submission" date="2023-07" db="EMBL/GenBank/DDBJ databases">
        <authorList>
            <person name="Shen H."/>
        </authorList>
    </citation>
    <scope>NUCLEOTIDE SEQUENCE</scope>
    <source>
        <strain evidence="1">TNR-22</strain>
    </source>
</reference>
<dbReference type="NCBIfam" id="NF004347">
    <property type="entry name" value="PRK05728.1-4"/>
    <property type="match status" value="1"/>
</dbReference>
<dbReference type="GO" id="GO:0003887">
    <property type="term" value="F:DNA-directed DNA polymerase activity"/>
    <property type="evidence" value="ECO:0007669"/>
    <property type="project" value="UniProtKB-EC"/>
</dbReference>
<dbReference type="EC" id="2.7.7.7" evidence="1"/>